<reference evidence="22" key="3">
    <citation type="submission" date="2025-09" db="UniProtKB">
        <authorList>
            <consortium name="Ensembl"/>
        </authorList>
    </citation>
    <scope>IDENTIFICATION</scope>
</reference>
<evidence type="ECO:0000256" key="14">
    <source>
        <dbReference type="ARBA" id="ARBA00023054"/>
    </source>
</evidence>
<keyword evidence="6" id="KW-1017">Isopeptide bond</keyword>
<dbReference type="EC" id="2.3.2.27" evidence="4"/>
<evidence type="ECO:0000313" key="23">
    <source>
        <dbReference type="Proteomes" id="UP000694395"/>
    </source>
</evidence>
<keyword evidence="23" id="KW-1185">Reference proteome</keyword>
<dbReference type="InterPro" id="IPR031824">
    <property type="entry name" value="RNF220_mid"/>
</dbReference>
<keyword evidence="12" id="KW-0862">Zinc</keyword>
<protein>
    <recommendedName>
        <fullName evidence="16">E3 ubiquitin-protein ligase RNF220</fullName>
        <ecNumber evidence="4">2.3.2.27</ecNumber>
    </recommendedName>
    <alternativeName>
        <fullName evidence="18">RING finger protein 220</fullName>
    </alternativeName>
    <alternativeName>
        <fullName evidence="17">RING-type E3 ubiquitin transferase RNF220</fullName>
    </alternativeName>
</protein>
<feature type="compositionally biased region" description="Basic and acidic residues" evidence="20">
    <location>
        <begin position="15"/>
        <end position="24"/>
    </location>
</feature>
<evidence type="ECO:0000256" key="8">
    <source>
        <dbReference type="ARBA" id="ARBA00022679"/>
    </source>
</evidence>
<dbReference type="GO" id="GO:0061630">
    <property type="term" value="F:ubiquitin protein ligase activity"/>
    <property type="evidence" value="ECO:0007669"/>
    <property type="project" value="UniProtKB-EC"/>
</dbReference>
<evidence type="ECO:0000256" key="2">
    <source>
        <dbReference type="ARBA" id="ARBA00004496"/>
    </source>
</evidence>
<evidence type="ECO:0000256" key="11">
    <source>
        <dbReference type="ARBA" id="ARBA00022786"/>
    </source>
</evidence>
<comment type="subunit">
    <text evidence="15">Interacts with SIN3B. Interacts with CTNNB1 (via Armadillo repeats 2-8). Interacts with USP7 (via MATH domain).</text>
</comment>
<comment type="pathway">
    <text evidence="3">Protein modification; protein ubiquitination.</text>
</comment>
<evidence type="ECO:0000259" key="21">
    <source>
        <dbReference type="PROSITE" id="PS50089"/>
    </source>
</evidence>
<evidence type="ECO:0000256" key="1">
    <source>
        <dbReference type="ARBA" id="ARBA00000900"/>
    </source>
</evidence>
<comment type="subcellular location">
    <subcellularLocation>
        <location evidence="2">Cytoplasm</location>
    </subcellularLocation>
</comment>
<sequence>MTSPGSVFVSSSTSKEGRGDRDADLDMDGDDTLQYGRVQCTEADIPCSGKDPGEVEEREALRGAVLNGGTLSNRVTLEHSKWTNEGSPSTSNGESNKLDNILNETVSGLTTLDSLRSRIRDLEKQLSRGDRHNCLICRDTYTTPLTSIQCWHAHCEECWLRTLGAKKLCPQCNTITSPGDLRQVFL</sequence>
<dbReference type="Gene3D" id="3.30.40.10">
    <property type="entry name" value="Zinc/RING finger domain, C3HC4 (zinc finger)"/>
    <property type="match status" value="1"/>
</dbReference>
<dbReference type="GeneTree" id="ENSGT00390000016573"/>
<keyword evidence="9" id="KW-0479">Metal-binding</keyword>
<dbReference type="Pfam" id="PF15926">
    <property type="entry name" value="RNF220"/>
    <property type="match status" value="1"/>
</dbReference>
<evidence type="ECO:0000256" key="3">
    <source>
        <dbReference type="ARBA" id="ARBA00004906"/>
    </source>
</evidence>
<dbReference type="Ensembl" id="ENSOMYT00000128820.1">
    <property type="protein sequence ID" value="ENSOMYP00000130499.1"/>
    <property type="gene ID" value="ENSOMYG00000077593.1"/>
</dbReference>
<feature type="domain" description="RING-type" evidence="21">
    <location>
        <begin position="134"/>
        <end position="173"/>
    </location>
</feature>
<name>A0A8K9XBB8_ONCMY</name>
<evidence type="ECO:0000256" key="13">
    <source>
        <dbReference type="ARBA" id="ARBA00022843"/>
    </source>
</evidence>
<dbReference type="FunFam" id="3.30.40.10:FF:000195">
    <property type="entry name" value="E3 ubiquitin-protein ligase RNF220"/>
    <property type="match status" value="1"/>
</dbReference>
<keyword evidence="11" id="KW-0833">Ubl conjugation pathway</keyword>
<dbReference type="GO" id="GO:0006513">
    <property type="term" value="P:protein monoubiquitination"/>
    <property type="evidence" value="ECO:0007669"/>
    <property type="project" value="UniProtKB-ARBA"/>
</dbReference>
<keyword evidence="7" id="KW-0597">Phosphoprotein</keyword>
<dbReference type="AlphaFoldDB" id="A0A8K9XBB8"/>
<dbReference type="InterPro" id="IPR001841">
    <property type="entry name" value="Znf_RING"/>
</dbReference>
<reference evidence="22" key="1">
    <citation type="submission" date="2020-07" db="EMBL/GenBank/DDBJ databases">
        <title>A long reads based de novo assembly of the rainbow trout Arlee double haploid line genome.</title>
        <authorList>
            <person name="Gao G."/>
            <person name="Palti Y."/>
        </authorList>
    </citation>
    <scope>NUCLEOTIDE SEQUENCE [LARGE SCALE GENOMIC DNA]</scope>
</reference>
<dbReference type="GO" id="GO:0008270">
    <property type="term" value="F:zinc ion binding"/>
    <property type="evidence" value="ECO:0007669"/>
    <property type="project" value="UniProtKB-KW"/>
</dbReference>
<evidence type="ECO:0000256" key="7">
    <source>
        <dbReference type="ARBA" id="ARBA00022553"/>
    </source>
</evidence>
<evidence type="ECO:0000256" key="12">
    <source>
        <dbReference type="ARBA" id="ARBA00022833"/>
    </source>
</evidence>
<evidence type="ECO:0000256" key="9">
    <source>
        <dbReference type="ARBA" id="ARBA00022723"/>
    </source>
</evidence>
<dbReference type="InterPro" id="IPR052443">
    <property type="entry name" value="E3_ubiq-ligase_RNF220-like"/>
</dbReference>
<evidence type="ECO:0000256" key="19">
    <source>
        <dbReference type="PROSITE-ProRule" id="PRU00175"/>
    </source>
</evidence>
<dbReference type="PANTHER" id="PTHR13459:SF1">
    <property type="entry name" value="E3 UBIQUITIN-PROTEIN LIGASE RNF220 ISOFORM X1"/>
    <property type="match status" value="1"/>
</dbReference>
<dbReference type="InterPro" id="IPR013083">
    <property type="entry name" value="Znf_RING/FYVE/PHD"/>
</dbReference>
<feature type="region of interest" description="Disordered" evidence="20">
    <location>
        <begin position="1"/>
        <end position="32"/>
    </location>
</feature>
<accession>A0A8K9XBB8</accession>
<evidence type="ECO:0000313" key="22">
    <source>
        <dbReference type="Ensembl" id="ENSOMYP00000130499.1"/>
    </source>
</evidence>
<keyword evidence="13" id="KW-0832">Ubl conjugation</keyword>
<proteinExistence type="predicted"/>
<evidence type="ECO:0000256" key="18">
    <source>
        <dbReference type="ARBA" id="ARBA00083046"/>
    </source>
</evidence>
<dbReference type="Proteomes" id="UP000694395">
    <property type="component" value="Chromosome 1"/>
</dbReference>
<keyword evidence="14" id="KW-0175">Coiled coil</keyword>
<dbReference type="PROSITE" id="PS50089">
    <property type="entry name" value="ZF_RING_2"/>
    <property type="match status" value="1"/>
</dbReference>
<dbReference type="GO" id="GO:0005737">
    <property type="term" value="C:cytoplasm"/>
    <property type="evidence" value="ECO:0007669"/>
    <property type="project" value="UniProtKB-SubCell"/>
</dbReference>
<feature type="compositionally biased region" description="Low complexity" evidence="20">
    <location>
        <begin position="1"/>
        <end position="14"/>
    </location>
</feature>
<evidence type="ECO:0000256" key="20">
    <source>
        <dbReference type="SAM" id="MobiDB-lite"/>
    </source>
</evidence>
<evidence type="ECO:0000256" key="4">
    <source>
        <dbReference type="ARBA" id="ARBA00012483"/>
    </source>
</evidence>
<keyword evidence="8" id="KW-0808">Transferase</keyword>
<keyword evidence="10 19" id="KW-0863">Zinc-finger</keyword>
<dbReference type="SUPFAM" id="SSF57850">
    <property type="entry name" value="RING/U-box"/>
    <property type="match status" value="1"/>
</dbReference>
<evidence type="ECO:0000256" key="17">
    <source>
        <dbReference type="ARBA" id="ARBA00079756"/>
    </source>
</evidence>
<evidence type="ECO:0000256" key="16">
    <source>
        <dbReference type="ARBA" id="ARBA00067773"/>
    </source>
</evidence>
<reference evidence="22" key="2">
    <citation type="submission" date="2025-08" db="UniProtKB">
        <authorList>
            <consortium name="Ensembl"/>
        </authorList>
    </citation>
    <scope>IDENTIFICATION</scope>
</reference>
<comment type="catalytic activity">
    <reaction evidence="1">
        <text>S-ubiquitinyl-[E2 ubiquitin-conjugating enzyme]-L-cysteine + [acceptor protein]-L-lysine = [E2 ubiquitin-conjugating enzyme]-L-cysteine + N(6)-ubiquitinyl-[acceptor protein]-L-lysine.</text>
        <dbReference type="EC" id="2.3.2.27"/>
    </reaction>
</comment>
<evidence type="ECO:0000256" key="15">
    <source>
        <dbReference type="ARBA" id="ARBA00063526"/>
    </source>
</evidence>
<keyword evidence="5" id="KW-0963">Cytoplasm</keyword>
<dbReference type="PANTHER" id="PTHR13459">
    <property type="entry name" value="E3 UBIQUITIN-PROTEIN LIGASE RNF220 ISOFORM X1"/>
    <property type="match status" value="1"/>
</dbReference>
<evidence type="ECO:0000256" key="5">
    <source>
        <dbReference type="ARBA" id="ARBA00022490"/>
    </source>
</evidence>
<dbReference type="Pfam" id="PF13923">
    <property type="entry name" value="zf-C3HC4_2"/>
    <property type="match status" value="1"/>
</dbReference>
<evidence type="ECO:0000256" key="6">
    <source>
        <dbReference type="ARBA" id="ARBA00022499"/>
    </source>
</evidence>
<organism evidence="22 23">
    <name type="scientific">Oncorhynchus mykiss</name>
    <name type="common">Rainbow trout</name>
    <name type="synonym">Salmo gairdneri</name>
    <dbReference type="NCBI Taxonomy" id="8022"/>
    <lineage>
        <taxon>Eukaryota</taxon>
        <taxon>Metazoa</taxon>
        <taxon>Chordata</taxon>
        <taxon>Craniata</taxon>
        <taxon>Vertebrata</taxon>
        <taxon>Euteleostomi</taxon>
        <taxon>Actinopterygii</taxon>
        <taxon>Neopterygii</taxon>
        <taxon>Teleostei</taxon>
        <taxon>Protacanthopterygii</taxon>
        <taxon>Salmoniformes</taxon>
        <taxon>Salmonidae</taxon>
        <taxon>Salmoninae</taxon>
        <taxon>Oncorhynchus</taxon>
    </lineage>
</organism>
<evidence type="ECO:0000256" key="10">
    <source>
        <dbReference type="ARBA" id="ARBA00022771"/>
    </source>
</evidence>